<dbReference type="SUPFAM" id="SSF53850">
    <property type="entry name" value="Periplasmic binding protein-like II"/>
    <property type="match status" value="1"/>
</dbReference>
<dbReference type="GO" id="GO:0055085">
    <property type="term" value="P:transmembrane transport"/>
    <property type="evidence" value="ECO:0007669"/>
    <property type="project" value="InterPro"/>
</dbReference>
<dbReference type="Proteomes" id="UP000014216">
    <property type="component" value="Unassembled WGS sequence"/>
</dbReference>
<dbReference type="NCBIfam" id="NF037995">
    <property type="entry name" value="TRAP_S1"/>
    <property type="match status" value="1"/>
</dbReference>
<protein>
    <submittedName>
        <fullName evidence="2">TRAP-type C4-dicarboxylate transporter, periplasmatic component DctP</fullName>
    </submittedName>
</protein>
<evidence type="ECO:0000313" key="2">
    <source>
        <dbReference type="EMBL" id="EMS79729.1"/>
    </source>
</evidence>
<gene>
    <name evidence="2" type="primary">dctP3</name>
    <name evidence="2" type="ORF">Dpo_4c02810</name>
</gene>
<organism evidence="2 3">
    <name type="scientific">Desulfotignum phosphitoxidans DSM 13687</name>
    <dbReference type="NCBI Taxonomy" id="1286635"/>
    <lineage>
        <taxon>Bacteria</taxon>
        <taxon>Pseudomonadati</taxon>
        <taxon>Thermodesulfobacteriota</taxon>
        <taxon>Desulfobacteria</taxon>
        <taxon>Desulfobacterales</taxon>
        <taxon>Desulfobacteraceae</taxon>
        <taxon>Desulfotignum</taxon>
    </lineage>
</organism>
<keyword evidence="3" id="KW-1185">Reference proteome</keyword>
<dbReference type="EMBL" id="APJX01000004">
    <property type="protein sequence ID" value="EMS79729.1"/>
    <property type="molecule type" value="Genomic_DNA"/>
</dbReference>
<sequence>MATHRGINRTTVLSFVLCIFILLGTVSMVQAKTFRFTCQNVNAMEHPGWQVIARMAEDLKLMSQGQILIDQVGPGGLVKSPQTFEATGSGAIDMAITYGAYHGGIVPVAATSFALPGDPRDMWETLNFYYEEGGLDFLRTQYAKHGVYYAGAMVWPGYGMFSRKKVESLEDIRNLKVRAAGTMATMLHRMGVSTTFIPFAEIYVAMSRGAIDATVSGSHAENYLQNLHEVGKFMVVPDFSGVQTLEVLVNKGKFDSMPEHLQAMFETAIHRASLDFTRTFMQMEKRAETDMLSAGVTKVELPQATVDEIKKAADAIWDEVGEKDEFSAQYIEMIRTHLKKLGY</sequence>
<dbReference type="Gene3D" id="3.40.190.170">
    <property type="entry name" value="Bacterial extracellular solute-binding protein, family 7"/>
    <property type="match status" value="1"/>
</dbReference>
<evidence type="ECO:0000313" key="3">
    <source>
        <dbReference type="Proteomes" id="UP000014216"/>
    </source>
</evidence>
<name>S0G2Q7_9BACT</name>
<keyword evidence="1" id="KW-0732">Signal</keyword>
<dbReference type="AlphaFoldDB" id="S0G2Q7"/>
<dbReference type="InterPro" id="IPR038404">
    <property type="entry name" value="TRAP_DctP_sf"/>
</dbReference>
<proteinExistence type="predicted"/>
<dbReference type="Pfam" id="PF03480">
    <property type="entry name" value="DctP"/>
    <property type="match status" value="1"/>
</dbReference>
<evidence type="ECO:0000256" key="1">
    <source>
        <dbReference type="ARBA" id="ARBA00022729"/>
    </source>
</evidence>
<accession>S0G2Q7</accession>
<dbReference type="OrthoDB" id="8912194at2"/>
<dbReference type="InterPro" id="IPR018389">
    <property type="entry name" value="DctP_fam"/>
</dbReference>
<dbReference type="RefSeq" id="WP_006965990.1">
    <property type="nucleotide sequence ID" value="NZ_APJX01000004.1"/>
</dbReference>
<comment type="caution">
    <text evidence="2">The sequence shown here is derived from an EMBL/GenBank/DDBJ whole genome shotgun (WGS) entry which is preliminary data.</text>
</comment>
<reference evidence="2 3" key="1">
    <citation type="journal article" date="2013" name="Genome Announc.">
        <title>Draft Genome Sequence of Desulfotignum phosphitoxidans DSM 13687 Strain FiPS-3.</title>
        <authorList>
            <person name="Poehlein A."/>
            <person name="Daniel R."/>
            <person name="Simeonova D.D."/>
        </authorList>
    </citation>
    <scope>NUCLEOTIDE SEQUENCE [LARGE SCALE GENOMIC DNA]</scope>
    <source>
        <strain evidence="2 3">DSM 13687</strain>
    </source>
</reference>
<dbReference type="PANTHER" id="PTHR33376:SF5">
    <property type="entry name" value="EXTRACYTOPLASMIC SOLUTE RECEPTOR PROTEIN"/>
    <property type="match status" value="1"/>
</dbReference>
<dbReference type="PANTHER" id="PTHR33376">
    <property type="match status" value="1"/>
</dbReference>